<comment type="caution">
    <text evidence="2">The sequence shown here is derived from an EMBL/GenBank/DDBJ whole genome shotgun (WGS) entry which is preliminary data.</text>
</comment>
<gene>
    <name evidence="2" type="ORF">EAS64_40650</name>
</gene>
<dbReference type="AlphaFoldDB" id="A0A6P2BP10"/>
<keyword evidence="3" id="KW-1185">Reference proteome</keyword>
<organism evidence="2 3">
    <name type="scientific">Trebonia kvetii</name>
    <dbReference type="NCBI Taxonomy" id="2480626"/>
    <lineage>
        <taxon>Bacteria</taxon>
        <taxon>Bacillati</taxon>
        <taxon>Actinomycetota</taxon>
        <taxon>Actinomycetes</taxon>
        <taxon>Streptosporangiales</taxon>
        <taxon>Treboniaceae</taxon>
        <taxon>Trebonia</taxon>
    </lineage>
</organism>
<evidence type="ECO:0000256" key="1">
    <source>
        <dbReference type="SAM" id="MobiDB-lite"/>
    </source>
</evidence>
<evidence type="ECO:0000313" key="2">
    <source>
        <dbReference type="EMBL" id="TVY99945.1"/>
    </source>
</evidence>
<feature type="region of interest" description="Disordered" evidence="1">
    <location>
        <begin position="85"/>
        <end position="104"/>
    </location>
</feature>
<reference evidence="2 3" key="1">
    <citation type="submission" date="2018-11" db="EMBL/GenBank/DDBJ databases">
        <title>Trebonia kvetii gen.nov., sp.nov., a novel acidophilic actinobacterium, and proposal of the new actinobacterial family Treboniaceae fam. nov.</title>
        <authorList>
            <person name="Rapoport D."/>
            <person name="Sagova-Mareckova M."/>
            <person name="Sedlacek I."/>
            <person name="Provaznik J."/>
            <person name="Kralova S."/>
            <person name="Pavlinic D."/>
            <person name="Benes V."/>
            <person name="Kopecky J."/>
        </authorList>
    </citation>
    <scope>NUCLEOTIDE SEQUENCE [LARGE SCALE GENOMIC DNA]</scope>
    <source>
        <strain evidence="2 3">15Tr583</strain>
    </source>
</reference>
<dbReference type="Proteomes" id="UP000460272">
    <property type="component" value="Unassembled WGS sequence"/>
</dbReference>
<accession>A0A6P2BP10</accession>
<sequence length="104" mass="11179">MPITASAPGTAGAAAPNPTYPAVYVVTLSARTRVAHMRPLFGDEVWARQANGTATAKTTRDYLTRRMTQPRFANAPLWATRLSVPASGRPAASSPPRARWSRTT</sequence>
<evidence type="ECO:0000313" key="3">
    <source>
        <dbReference type="Proteomes" id="UP000460272"/>
    </source>
</evidence>
<name>A0A6P2BP10_9ACTN</name>
<dbReference type="EMBL" id="RPFW01000011">
    <property type="protein sequence ID" value="TVY99945.1"/>
    <property type="molecule type" value="Genomic_DNA"/>
</dbReference>
<protein>
    <submittedName>
        <fullName evidence="2">Uncharacterized protein</fullName>
    </submittedName>
</protein>
<proteinExistence type="predicted"/>